<accession>A0A0N5D452</accession>
<reference evidence="1 2" key="2">
    <citation type="submission" date="2018-11" db="EMBL/GenBank/DDBJ databases">
        <authorList>
            <consortium name="Pathogen Informatics"/>
        </authorList>
    </citation>
    <scope>NUCLEOTIDE SEQUENCE [LARGE SCALE GENOMIC DNA]</scope>
</reference>
<reference evidence="3" key="1">
    <citation type="submission" date="2017-02" db="UniProtKB">
        <authorList>
            <consortium name="WormBaseParasite"/>
        </authorList>
    </citation>
    <scope>IDENTIFICATION</scope>
</reference>
<dbReference type="OMA" id="KQDHMAS"/>
<dbReference type="AlphaFoldDB" id="A0A0N5D452"/>
<dbReference type="EMBL" id="UYYF01004539">
    <property type="protein sequence ID" value="VDN05209.1"/>
    <property type="molecule type" value="Genomic_DNA"/>
</dbReference>
<organism evidence="3">
    <name type="scientific">Thelazia callipaeda</name>
    <name type="common">Oriental eyeworm</name>
    <name type="synonym">Parasitic nematode</name>
    <dbReference type="NCBI Taxonomy" id="103827"/>
    <lineage>
        <taxon>Eukaryota</taxon>
        <taxon>Metazoa</taxon>
        <taxon>Ecdysozoa</taxon>
        <taxon>Nematoda</taxon>
        <taxon>Chromadorea</taxon>
        <taxon>Rhabditida</taxon>
        <taxon>Spirurina</taxon>
        <taxon>Spiruromorpha</taxon>
        <taxon>Thelazioidea</taxon>
        <taxon>Thelaziidae</taxon>
        <taxon>Thelazia</taxon>
    </lineage>
</organism>
<evidence type="ECO:0000313" key="1">
    <source>
        <dbReference type="EMBL" id="VDN05209.1"/>
    </source>
</evidence>
<evidence type="ECO:0000313" key="2">
    <source>
        <dbReference type="Proteomes" id="UP000276776"/>
    </source>
</evidence>
<name>A0A0N5D452_THECL</name>
<evidence type="ECO:0000313" key="3">
    <source>
        <dbReference type="WBParaSite" id="TCLT_0000773601-mRNA-1"/>
    </source>
</evidence>
<proteinExistence type="predicted"/>
<dbReference type="OrthoDB" id="10410413at2759"/>
<protein>
    <submittedName>
        <fullName evidence="3">PE domain-containing protein</fullName>
    </submittedName>
</protein>
<gene>
    <name evidence="1" type="ORF">TCLT_LOCUS7725</name>
</gene>
<dbReference type="Proteomes" id="UP000276776">
    <property type="component" value="Unassembled WGS sequence"/>
</dbReference>
<sequence length="175" mass="19067">MNIFYFPEIKFELCVLYFQLVRVHSPYIATSQLLPTVPALNPYATVKTTFFITLNQFYSTTPAQFTVFGNGSMTPLPIKAADVVIAEEQHQAVVAAAATAAAQWATAVTSFDEKQADLAQSLVNLQYAAATGSGGNMFLSNPAALAKITKHDNIVSSTRISPVLLKQNARRFTPY</sequence>
<dbReference type="WBParaSite" id="TCLT_0000773601-mRNA-1">
    <property type="protein sequence ID" value="TCLT_0000773601-mRNA-1"/>
    <property type="gene ID" value="TCLT_0000773601"/>
</dbReference>
<keyword evidence="2" id="KW-1185">Reference proteome</keyword>